<dbReference type="PANTHER" id="PTHR45528">
    <property type="entry name" value="SENSOR HISTIDINE KINASE CPXA"/>
    <property type="match status" value="1"/>
</dbReference>
<evidence type="ECO:0000256" key="10">
    <source>
        <dbReference type="ARBA" id="ARBA00023136"/>
    </source>
</evidence>
<keyword evidence="14" id="KW-1185">Reference proteome</keyword>
<dbReference type="InterPro" id="IPR050398">
    <property type="entry name" value="HssS/ArlS-like"/>
</dbReference>
<sequence length="471" mass="52671">MKNRKRSSIRRKITRHVIAALVITITVMTVINLVYLSRRIIEQQETKLELATQMSANEVQSWLNDMATVTEDMATSLTAIGDLNEATVRAVVDRVALNHPEFFYVYFSDYHGNMTMARGIDFKSTGVDPRRRGWYQKAAKYGHTVVIDPYASATRPDVMMVTVATPVYWGTTMVGVVAVDADIESIQEFMNTIDFEEGSYGFLLDSQENIIVHPNSQYNPTSEAIVSAVEVMPELEEVLDSKGEYITAKDYTGTEMVYSVTKLHDSGWTVAVAYPEKGFLSHVDRGIRISIIVAIICALLAVGDITYTVRKVLKPLDKINPAMDRIMEGDFSTPIDFATADDEIGDLQNKLAMTLAELSDIIHIQQHVLSEMEQGNLAVADMDEFPGEMNDISMSVNSIKARFNDMISDIQFSAINLQSFAMGINETDDIEEIKAIFEELSAEANALMEKTSRFTTMPTTYEVSDEDDNWG</sequence>
<keyword evidence="6" id="KW-0808">Transferase</keyword>
<evidence type="ECO:0000256" key="2">
    <source>
        <dbReference type="ARBA" id="ARBA00004651"/>
    </source>
</evidence>
<dbReference type="EMBL" id="FNZX01000012">
    <property type="protein sequence ID" value="SEK83317.1"/>
    <property type="molecule type" value="Genomic_DNA"/>
</dbReference>
<keyword evidence="4" id="KW-1003">Cell membrane</keyword>
<comment type="catalytic activity">
    <reaction evidence="1">
        <text>ATP + protein L-histidine = ADP + protein N-phospho-L-histidine.</text>
        <dbReference type="EC" id="2.7.13.3"/>
    </reaction>
</comment>
<keyword evidence="5" id="KW-0597">Phosphoprotein</keyword>
<proteinExistence type="predicted"/>
<keyword evidence="8" id="KW-0418">Kinase</keyword>
<dbReference type="InterPro" id="IPR003660">
    <property type="entry name" value="HAMP_dom"/>
</dbReference>
<dbReference type="SMART" id="SM00304">
    <property type="entry name" value="HAMP"/>
    <property type="match status" value="1"/>
</dbReference>
<dbReference type="PANTHER" id="PTHR45528:SF10">
    <property type="entry name" value="METHYL-ACCEPTING CHEMOTAXIS PROTEIN"/>
    <property type="match status" value="1"/>
</dbReference>
<dbReference type="CDD" id="cd06225">
    <property type="entry name" value="HAMP"/>
    <property type="match status" value="1"/>
</dbReference>
<dbReference type="SUPFAM" id="SSF158472">
    <property type="entry name" value="HAMP domain-like"/>
    <property type="match status" value="1"/>
</dbReference>
<evidence type="ECO:0000256" key="5">
    <source>
        <dbReference type="ARBA" id="ARBA00022553"/>
    </source>
</evidence>
<keyword evidence="7 11" id="KW-0812">Transmembrane</keyword>
<dbReference type="GO" id="GO:0005886">
    <property type="term" value="C:plasma membrane"/>
    <property type="evidence" value="ECO:0007669"/>
    <property type="project" value="UniProtKB-SubCell"/>
</dbReference>
<dbReference type="Gene3D" id="3.30.450.20">
    <property type="entry name" value="PAS domain"/>
    <property type="match status" value="2"/>
</dbReference>
<evidence type="ECO:0000256" key="3">
    <source>
        <dbReference type="ARBA" id="ARBA00012438"/>
    </source>
</evidence>
<dbReference type="SUPFAM" id="SSF103190">
    <property type="entry name" value="Sensory domain-like"/>
    <property type="match status" value="1"/>
</dbReference>
<evidence type="ECO:0000256" key="8">
    <source>
        <dbReference type="ARBA" id="ARBA00022777"/>
    </source>
</evidence>
<dbReference type="Gene3D" id="6.10.340.10">
    <property type="match status" value="1"/>
</dbReference>
<name>A0A1H7KBG4_9FIRM</name>
<evidence type="ECO:0000256" key="4">
    <source>
        <dbReference type="ARBA" id="ARBA00022475"/>
    </source>
</evidence>
<dbReference type="RefSeq" id="WP_074791429.1">
    <property type="nucleotide sequence ID" value="NZ_FNZX01000012.1"/>
</dbReference>
<evidence type="ECO:0000313" key="14">
    <source>
        <dbReference type="Proteomes" id="UP000182321"/>
    </source>
</evidence>
<dbReference type="InterPro" id="IPR029151">
    <property type="entry name" value="Sensor-like_sf"/>
</dbReference>
<evidence type="ECO:0000256" key="9">
    <source>
        <dbReference type="ARBA" id="ARBA00022989"/>
    </source>
</evidence>
<comment type="subcellular location">
    <subcellularLocation>
        <location evidence="2">Cell membrane</location>
        <topology evidence="2">Multi-pass membrane protein</topology>
    </subcellularLocation>
</comment>
<feature type="domain" description="HAMP" evidence="12">
    <location>
        <begin position="310"/>
        <end position="363"/>
    </location>
</feature>
<dbReference type="Pfam" id="PF00672">
    <property type="entry name" value="HAMP"/>
    <property type="match status" value="1"/>
</dbReference>
<dbReference type="InterPro" id="IPR033479">
    <property type="entry name" value="dCache_1"/>
</dbReference>
<dbReference type="GO" id="GO:0000155">
    <property type="term" value="F:phosphorelay sensor kinase activity"/>
    <property type="evidence" value="ECO:0007669"/>
    <property type="project" value="TreeGrafter"/>
</dbReference>
<dbReference type="Pfam" id="PF02743">
    <property type="entry name" value="dCache_1"/>
    <property type="match status" value="1"/>
</dbReference>
<organism evidence="13 14">
    <name type="scientific">Pseudobutyrivibrio ruminis</name>
    <dbReference type="NCBI Taxonomy" id="46206"/>
    <lineage>
        <taxon>Bacteria</taxon>
        <taxon>Bacillati</taxon>
        <taxon>Bacillota</taxon>
        <taxon>Clostridia</taxon>
        <taxon>Lachnospirales</taxon>
        <taxon>Lachnospiraceae</taxon>
        <taxon>Pseudobutyrivibrio</taxon>
    </lineage>
</organism>
<evidence type="ECO:0000256" key="11">
    <source>
        <dbReference type="SAM" id="Phobius"/>
    </source>
</evidence>
<dbReference type="EC" id="2.7.13.3" evidence="3"/>
<evidence type="ECO:0000313" key="13">
    <source>
        <dbReference type="EMBL" id="SEK83317.1"/>
    </source>
</evidence>
<keyword evidence="10 11" id="KW-0472">Membrane</keyword>
<dbReference type="PROSITE" id="PS50885">
    <property type="entry name" value="HAMP"/>
    <property type="match status" value="1"/>
</dbReference>
<evidence type="ECO:0000256" key="1">
    <source>
        <dbReference type="ARBA" id="ARBA00000085"/>
    </source>
</evidence>
<dbReference type="AlphaFoldDB" id="A0A1H7KBG4"/>
<dbReference type="CDD" id="cd12913">
    <property type="entry name" value="PDC1_MCP_like"/>
    <property type="match status" value="1"/>
</dbReference>
<accession>A0A1H7KBG4</accession>
<keyword evidence="9 11" id="KW-1133">Transmembrane helix</keyword>
<gene>
    <name evidence="13" type="ORF">SAMN02910377_01942</name>
</gene>
<evidence type="ECO:0000259" key="12">
    <source>
        <dbReference type="PROSITE" id="PS50885"/>
    </source>
</evidence>
<feature type="transmembrane region" description="Helical" evidence="11">
    <location>
        <begin position="16"/>
        <end position="36"/>
    </location>
</feature>
<evidence type="ECO:0000256" key="7">
    <source>
        <dbReference type="ARBA" id="ARBA00022692"/>
    </source>
</evidence>
<dbReference type="CDD" id="cd12912">
    <property type="entry name" value="PDC2_MCP_like"/>
    <property type="match status" value="1"/>
</dbReference>
<dbReference type="Proteomes" id="UP000182321">
    <property type="component" value="Unassembled WGS sequence"/>
</dbReference>
<reference evidence="14" key="1">
    <citation type="submission" date="2016-10" db="EMBL/GenBank/DDBJ databases">
        <authorList>
            <person name="Varghese N."/>
        </authorList>
    </citation>
    <scope>NUCLEOTIDE SEQUENCE [LARGE SCALE GENOMIC DNA]</scope>
    <source>
        <strain evidence="14">ACV-9</strain>
    </source>
</reference>
<protein>
    <recommendedName>
        <fullName evidence="3">histidine kinase</fullName>
        <ecNumber evidence="3">2.7.13.3</ecNumber>
    </recommendedName>
</protein>
<evidence type="ECO:0000256" key="6">
    <source>
        <dbReference type="ARBA" id="ARBA00022679"/>
    </source>
</evidence>